<evidence type="ECO:0000256" key="3">
    <source>
        <dbReference type="ARBA" id="ARBA00022989"/>
    </source>
</evidence>
<keyword evidence="3 5" id="KW-1133">Transmembrane helix</keyword>
<dbReference type="GO" id="GO:0016020">
    <property type="term" value="C:membrane"/>
    <property type="evidence" value="ECO:0007669"/>
    <property type="project" value="UniProtKB-SubCell"/>
</dbReference>
<dbReference type="Pfam" id="PF13564">
    <property type="entry name" value="DoxX_2"/>
    <property type="match status" value="1"/>
</dbReference>
<dbReference type="InterPro" id="IPR032808">
    <property type="entry name" value="DoxX"/>
</dbReference>
<dbReference type="OrthoDB" id="7960583at2"/>
<dbReference type="STRING" id="536979.SAMN04488055_2043"/>
<dbReference type="EMBL" id="FSRA01000001">
    <property type="protein sequence ID" value="SIN90800.1"/>
    <property type="molecule type" value="Genomic_DNA"/>
</dbReference>
<reference evidence="6 7" key="1">
    <citation type="submission" date="2016-11" db="EMBL/GenBank/DDBJ databases">
        <authorList>
            <person name="Jaros S."/>
            <person name="Januszkiewicz K."/>
            <person name="Wedrychowicz H."/>
        </authorList>
    </citation>
    <scope>NUCLEOTIDE SEQUENCE [LARGE SCALE GENOMIC DNA]</scope>
    <source>
        <strain evidence="6 7">DSM 24787</strain>
    </source>
</reference>
<evidence type="ECO:0000256" key="5">
    <source>
        <dbReference type="SAM" id="Phobius"/>
    </source>
</evidence>
<evidence type="ECO:0000256" key="1">
    <source>
        <dbReference type="ARBA" id="ARBA00004141"/>
    </source>
</evidence>
<keyword evidence="4 5" id="KW-0472">Membrane</keyword>
<evidence type="ECO:0000256" key="4">
    <source>
        <dbReference type="ARBA" id="ARBA00023136"/>
    </source>
</evidence>
<evidence type="ECO:0000256" key="2">
    <source>
        <dbReference type="ARBA" id="ARBA00022692"/>
    </source>
</evidence>
<feature type="transmembrane region" description="Helical" evidence="5">
    <location>
        <begin position="95"/>
        <end position="114"/>
    </location>
</feature>
<name>A0A1N6F6B6_9BACT</name>
<keyword evidence="2 5" id="KW-0812">Transmembrane</keyword>
<gene>
    <name evidence="6" type="ORF">SAMN04488055_2043</name>
</gene>
<keyword evidence="7" id="KW-1185">Reference proteome</keyword>
<dbReference type="AlphaFoldDB" id="A0A1N6F6B6"/>
<sequence length="128" mass="14292">MKKIKIIYWIFTGLLSVLMTIGSVPDIIMVPEARTLFQHLGYPMYLLPFIGVAKILGIIAILVPGFNRLKEWAYAGLFFDITGALYSHIATGDPASVWAPLVIGYILIFGSYIYHHKKLKAVAMTYAV</sequence>
<evidence type="ECO:0000313" key="6">
    <source>
        <dbReference type="EMBL" id="SIN90800.1"/>
    </source>
</evidence>
<dbReference type="RefSeq" id="WP_074239134.1">
    <property type="nucleotide sequence ID" value="NZ_FSRA01000001.1"/>
</dbReference>
<accession>A0A1N6F6B6</accession>
<dbReference type="Proteomes" id="UP000185003">
    <property type="component" value="Unassembled WGS sequence"/>
</dbReference>
<proteinExistence type="predicted"/>
<feature type="transmembrane region" description="Helical" evidence="5">
    <location>
        <begin position="7"/>
        <end position="25"/>
    </location>
</feature>
<protein>
    <submittedName>
        <fullName evidence="6">DoxX-like family protein</fullName>
    </submittedName>
</protein>
<comment type="subcellular location">
    <subcellularLocation>
        <location evidence="1">Membrane</location>
        <topology evidence="1">Multi-pass membrane protein</topology>
    </subcellularLocation>
</comment>
<feature type="transmembrane region" description="Helical" evidence="5">
    <location>
        <begin position="72"/>
        <end position="89"/>
    </location>
</feature>
<organism evidence="6 7">
    <name type="scientific">Chitinophaga niabensis</name>
    <dbReference type="NCBI Taxonomy" id="536979"/>
    <lineage>
        <taxon>Bacteria</taxon>
        <taxon>Pseudomonadati</taxon>
        <taxon>Bacteroidota</taxon>
        <taxon>Chitinophagia</taxon>
        <taxon>Chitinophagales</taxon>
        <taxon>Chitinophagaceae</taxon>
        <taxon>Chitinophaga</taxon>
    </lineage>
</organism>
<dbReference type="InterPro" id="IPR016944">
    <property type="entry name" value="UCP030066"/>
</dbReference>
<evidence type="ECO:0000313" key="7">
    <source>
        <dbReference type="Proteomes" id="UP000185003"/>
    </source>
</evidence>
<feature type="transmembrane region" description="Helical" evidence="5">
    <location>
        <begin position="45"/>
        <end position="65"/>
    </location>
</feature>
<dbReference type="PIRSF" id="PIRSF030066">
    <property type="entry name" value="UCP030066"/>
    <property type="match status" value="1"/>
</dbReference>